<evidence type="ECO:0000313" key="3">
    <source>
        <dbReference type="Proteomes" id="UP001175271"/>
    </source>
</evidence>
<feature type="region of interest" description="Disordered" evidence="1">
    <location>
        <begin position="1283"/>
        <end position="1336"/>
    </location>
</feature>
<evidence type="ECO:0000313" key="2">
    <source>
        <dbReference type="EMBL" id="KAK0397092.1"/>
    </source>
</evidence>
<feature type="compositionally biased region" description="Acidic residues" evidence="1">
    <location>
        <begin position="1039"/>
        <end position="1051"/>
    </location>
</feature>
<feature type="compositionally biased region" description="Basic residues" evidence="1">
    <location>
        <begin position="496"/>
        <end position="519"/>
    </location>
</feature>
<dbReference type="EMBL" id="JAUCMV010000005">
    <property type="protein sequence ID" value="KAK0397092.1"/>
    <property type="molecule type" value="Genomic_DNA"/>
</dbReference>
<feature type="compositionally biased region" description="Low complexity" evidence="1">
    <location>
        <begin position="1293"/>
        <end position="1306"/>
    </location>
</feature>
<proteinExistence type="predicted"/>
<feature type="compositionally biased region" description="Basic and acidic residues" evidence="1">
    <location>
        <begin position="550"/>
        <end position="559"/>
    </location>
</feature>
<feature type="region of interest" description="Disordered" evidence="1">
    <location>
        <begin position="35"/>
        <end position="82"/>
    </location>
</feature>
<name>A0AA39H3I5_9BILA</name>
<dbReference type="Proteomes" id="UP001175271">
    <property type="component" value="Unassembled WGS sequence"/>
</dbReference>
<feature type="region of interest" description="Disordered" evidence="1">
    <location>
        <begin position="490"/>
        <end position="561"/>
    </location>
</feature>
<feature type="region of interest" description="Disordered" evidence="1">
    <location>
        <begin position="1023"/>
        <end position="1057"/>
    </location>
</feature>
<organism evidence="2 3">
    <name type="scientific">Steinernema hermaphroditum</name>
    <dbReference type="NCBI Taxonomy" id="289476"/>
    <lineage>
        <taxon>Eukaryota</taxon>
        <taxon>Metazoa</taxon>
        <taxon>Ecdysozoa</taxon>
        <taxon>Nematoda</taxon>
        <taxon>Chromadorea</taxon>
        <taxon>Rhabditida</taxon>
        <taxon>Tylenchina</taxon>
        <taxon>Panagrolaimomorpha</taxon>
        <taxon>Strongyloidoidea</taxon>
        <taxon>Steinernematidae</taxon>
        <taxon>Steinernema</taxon>
    </lineage>
</organism>
<feature type="compositionally biased region" description="Basic residues" evidence="1">
    <location>
        <begin position="539"/>
        <end position="549"/>
    </location>
</feature>
<gene>
    <name evidence="2" type="ORF">QR680_001979</name>
</gene>
<comment type="caution">
    <text evidence="2">The sequence shown here is derived from an EMBL/GenBank/DDBJ whole genome shotgun (WGS) entry which is preliminary data.</text>
</comment>
<reference evidence="2" key="1">
    <citation type="submission" date="2023-06" db="EMBL/GenBank/DDBJ databases">
        <title>Genomic analysis of the entomopathogenic nematode Steinernema hermaphroditum.</title>
        <authorList>
            <person name="Schwarz E.M."/>
            <person name="Heppert J.K."/>
            <person name="Baniya A."/>
            <person name="Schwartz H.T."/>
            <person name="Tan C.-H."/>
            <person name="Antoshechkin I."/>
            <person name="Sternberg P.W."/>
            <person name="Goodrich-Blair H."/>
            <person name="Dillman A.R."/>
        </authorList>
    </citation>
    <scope>NUCLEOTIDE SEQUENCE</scope>
    <source>
        <strain evidence="2">PS9179</strain>
        <tissue evidence="2">Whole animal</tissue>
    </source>
</reference>
<protein>
    <recommendedName>
        <fullName evidence="4">Condensin complex subunit 2</fullName>
    </recommendedName>
</protein>
<accession>A0AA39H3I5</accession>
<feature type="compositionally biased region" description="Basic and acidic residues" evidence="1">
    <location>
        <begin position="1225"/>
        <end position="1239"/>
    </location>
</feature>
<keyword evidence="3" id="KW-1185">Reference proteome</keyword>
<feature type="region of interest" description="Disordered" evidence="1">
    <location>
        <begin position="1148"/>
        <end position="1245"/>
    </location>
</feature>
<sequence>MATECAVQNAFECFNRRFLNARKNRRSSLSIRFGIQIKGSGSPTRHNRHKDKSPTPALRTPTKNPPPPESTLTPSQRRKLHEEQENAKIAELLAQTNKKWIGNNFETLLIEKLPDVVERQPLMSIGTLLDASAKIYAYKVDKTLQDCCHAKRDIEKPEKNARKLEKMREANLENGTEAGPTQPDYMEHEINEKDMFRHITRDDDTTITRETSPVIYPLIPKYADGAKSEKHFKIPMDFSLFKKKTKKRNRPPGAPNSDDEYEMVKERNERIRQRCFKITRNPREKLVLTDSSDEECSMKERDAKFFDFFECVQFRNTLLQQDAKKLILKDVDYDPENDEKELYNPRYSKTVRRMGASSSALMLANAESTENGTILLLHDRPFTTLSKKYFKRSCGEHPTYEEVNVNTDVSGIMQQVLALDKRNLRYLFPTVNRDDFRVTMENRRARAEALKLLKEQLEEQLEGPGDEAHEGVSRRDMSWRDELLNPKIFEEEKRPVKGAKRGRPPKAKVGTKKVPKHRTTYAANEFEQRKKQVSGSEKGRKKHKKKRKGEKKDKKKNDSIECMEVDDPKDVSSVFNGSFLAAHMSFDDAVGSLCKLEQPPFLEEDCQLNRRLVNADLVQSLTAKEAEMLGLSPQLLNMIKEDVAGGKIRDEVVSKIGTLTSPHSQNMLLELVFGSAFDDKSVAYDRQKMEANSFQDKEKQMKCAKFAFTEDYTDFDSMWHCNVAAIEAEETQNNEEEDEFTQLQTRELGPKARETSQVYNYFLVRGAPEKPLYWNQNTDTMHVRDVAPGKFRWIEAPPKMQPLTVDDVPKISDLRLNTSEFFEDGRPLEQCGVFTAFRHIESSFGRRTSTSTRGNNLWVAPEGFKPLQLENYDFDEVAQKGPREGVRRVLEGGDDILLNDDMQDLASTSYQDDNPEPSAGPSSDFLGCLERGEDMTELLKKGIKPTECEADADNRNDFEQQALGDLQEGRDQENLPIIVDDAHWKVQNDPEIEPKQKKKRNKILEQLEKTYCDKGYWELFDELPDPLPPRNANRKTVEFSDESESEEDDEDLPRRTSSGHKMFRYKEFDCIIPPSSCENFEAIWPKGRTFSTELANSMVQYETELPEIFLVLNETRRSRSPLSFDDVFGKYCRRPRSESLSRTMLEAYPEDVSKKQEQQEAEETQETEEAQEAQEKCEEKEPEEEVPATEQPAIEQHEEEMVEAEVPVNEGEEKGEVEYEDPPLDDNHSHIEEVSHPEPLDVLTDEEDDDAMFGRKYKITQSRVNAPLVKMAIAAILANANMEDDSEDTLRTPSPVEVLPEPSSSEESSDEEDSESKCSNEPAHAPEVATVQMPDGTVIVREIKQEVLDEEIEQVDASPEDPSTEMEAMRIRISDFPVMGHHTFTNIMARLPALLNKESVEDLKPSNALTILLHMCNENKLELLQERNPRTNGILESSLADFIIRTSSTTST</sequence>
<evidence type="ECO:0000256" key="1">
    <source>
        <dbReference type="SAM" id="MobiDB-lite"/>
    </source>
</evidence>
<feature type="compositionally biased region" description="Acidic residues" evidence="1">
    <location>
        <begin position="1159"/>
        <end position="1172"/>
    </location>
</feature>
<evidence type="ECO:0008006" key="4">
    <source>
        <dbReference type="Google" id="ProtNLM"/>
    </source>
</evidence>